<evidence type="ECO:0000313" key="2">
    <source>
        <dbReference type="EMBL" id="KAH3858500.1"/>
    </source>
</evidence>
<organism evidence="2 3">
    <name type="scientific">Dreissena polymorpha</name>
    <name type="common">Zebra mussel</name>
    <name type="synonym">Mytilus polymorpha</name>
    <dbReference type="NCBI Taxonomy" id="45954"/>
    <lineage>
        <taxon>Eukaryota</taxon>
        <taxon>Metazoa</taxon>
        <taxon>Spiralia</taxon>
        <taxon>Lophotrochozoa</taxon>
        <taxon>Mollusca</taxon>
        <taxon>Bivalvia</taxon>
        <taxon>Autobranchia</taxon>
        <taxon>Heteroconchia</taxon>
        <taxon>Euheterodonta</taxon>
        <taxon>Imparidentia</taxon>
        <taxon>Neoheterodontei</taxon>
        <taxon>Myida</taxon>
        <taxon>Dreissenoidea</taxon>
        <taxon>Dreissenidae</taxon>
        <taxon>Dreissena</taxon>
    </lineage>
</organism>
<sequence length="198" mass="21742">MGKGVSDTGNQSASVNNNSPKTRNKRPNSMKRKVIFPEQEKIAKAEKKSKQTSESDTDSSCCGWADLDIDIPTSNYFSPLVEPVMPNPSNTYADITVIRALTDNMSSPELGHNYTLGSFPQTSLSFTIPPPLQSTPVQGHGQPSSFITDFDIQRIVQTLRMSLRNEIQSMVSATIAEHVAPLQNELVEMKNTIAKLNS</sequence>
<name>A0A9D4LH12_DREPO</name>
<accession>A0A9D4LH12</accession>
<reference evidence="2" key="1">
    <citation type="journal article" date="2019" name="bioRxiv">
        <title>The Genome of the Zebra Mussel, Dreissena polymorpha: A Resource for Invasive Species Research.</title>
        <authorList>
            <person name="McCartney M.A."/>
            <person name="Auch B."/>
            <person name="Kono T."/>
            <person name="Mallez S."/>
            <person name="Zhang Y."/>
            <person name="Obille A."/>
            <person name="Becker A."/>
            <person name="Abrahante J.E."/>
            <person name="Garbe J."/>
            <person name="Badalamenti J.P."/>
            <person name="Herman A."/>
            <person name="Mangelson H."/>
            <person name="Liachko I."/>
            <person name="Sullivan S."/>
            <person name="Sone E.D."/>
            <person name="Koren S."/>
            <person name="Silverstein K.A.T."/>
            <person name="Beckman K.B."/>
            <person name="Gohl D.M."/>
        </authorList>
    </citation>
    <scope>NUCLEOTIDE SEQUENCE</scope>
    <source>
        <strain evidence="2">Duluth1</strain>
        <tissue evidence="2">Whole animal</tissue>
    </source>
</reference>
<feature type="region of interest" description="Disordered" evidence="1">
    <location>
        <begin position="1"/>
        <end position="61"/>
    </location>
</feature>
<proteinExistence type="predicted"/>
<comment type="caution">
    <text evidence="2">The sequence shown here is derived from an EMBL/GenBank/DDBJ whole genome shotgun (WGS) entry which is preliminary data.</text>
</comment>
<feature type="compositionally biased region" description="Polar residues" evidence="1">
    <location>
        <begin position="7"/>
        <end position="21"/>
    </location>
</feature>
<keyword evidence="3" id="KW-1185">Reference proteome</keyword>
<feature type="compositionally biased region" description="Basic and acidic residues" evidence="1">
    <location>
        <begin position="38"/>
        <end position="53"/>
    </location>
</feature>
<reference evidence="2" key="2">
    <citation type="submission" date="2020-11" db="EMBL/GenBank/DDBJ databases">
        <authorList>
            <person name="McCartney M.A."/>
            <person name="Auch B."/>
            <person name="Kono T."/>
            <person name="Mallez S."/>
            <person name="Becker A."/>
            <person name="Gohl D.M."/>
            <person name="Silverstein K.A.T."/>
            <person name="Koren S."/>
            <person name="Bechman K.B."/>
            <person name="Herman A."/>
            <person name="Abrahante J.E."/>
            <person name="Garbe J."/>
        </authorList>
    </citation>
    <scope>NUCLEOTIDE SEQUENCE</scope>
    <source>
        <strain evidence="2">Duluth1</strain>
        <tissue evidence="2">Whole animal</tissue>
    </source>
</reference>
<protein>
    <submittedName>
        <fullName evidence="2">Uncharacterized protein</fullName>
    </submittedName>
</protein>
<dbReference type="EMBL" id="JAIWYP010000003">
    <property type="protein sequence ID" value="KAH3858500.1"/>
    <property type="molecule type" value="Genomic_DNA"/>
</dbReference>
<dbReference type="AlphaFoldDB" id="A0A9D4LH12"/>
<gene>
    <name evidence="2" type="ORF">DPMN_101125</name>
</gene>
<feature type="compositionally biased region" description="Basic residues" evidence="1">
    <location>
        <begin position="22"/>
        <end position="34"/>
    </location>
</feature>
<dbReference type="Proteomes" id="UP000828390">
    <property type="component" value="Unassembled WGS sequence"/>
</dbReference>
<evidence type="ECO:0000313" key="3">
    <source>
        <dbReference type="Proteomes" id="UP000828390"/>
    </source>
</evidence>
<evidence type="ECO:0000256" key="1">
    <source>
        <dbReference type="SAM" id="MobiDB-lite"/>
    </source>
</evidence>